<reference evidence="7 8" key="1">
    <citation type="submission" date="2011-05" db="EMBL/GenBank/DDBJ databases">
        <title>Complete sequence of Thioalkalimicrobium cyclicum ALM1.</title>
        <authorList>
            <consortium name="US DOE Joint Genome Institute"/>
            <person name="Lucas S."/>
            <person name="Han J."/>
            <person name="Lapidus A."/>
            <person name="Cheng J.-F."/>
            <person name="Goodwin L."/>
            <person name="Pitluck S."/>
            <person name="Peters L."/>
            <person name="Mikhailova N."/>
            <person name="Davenport K."/>
            <person name="Han C."/>
            <person name="Tapia R."/>
            <person name="Land M."/>
            <person name="Hauser L."/>
            <person name="Kyrpides N."/>
            <person name="Ivanova N."/>
            <person name="Pagani I."/>
            <person name="Kappler U."/>
            <person name="Woyke T."/>
        </authorList>
    </citation>
    <scope>NUCLEOTIDE SEQUENCE [LARGE SCALE GENOMIC DNA]</scope>
    <source>
        <strain evidence="8">DSM 14477 / JCM 11371 / ALM1</strain>
    </source>
</reference>
<evidence type="ECO:0000256" key="5">
    <source>
        <dbReference type="ARBA" id="ARBA00023136"/>
    </source>
</evidence>
<feature type="transmembrane region" description="Helical" evidence="6">
    <location>
        <begin position="136"/>
        <end position="159"/>
    </location>
</feature>
<feature type="transmembrane region" description="Helical" evidence="6">
    <location>
        <begin position="295"/>
        <end position="321"/>
    </location>
</feature>
<dbReference type="PANTHER" id="PTHR21716:SF64">
    <property type="entry name" value="AI-2 TRANSPORT PROTEIN TQSA"/>
    <property type="match status" value="1"/>
</dbReference>
<evidence type="ECO:0000256" key="2">
    <source>
        <dbReference type="ARBA" id="ARBA00009773"/>
    </source>
</evidence>
<dbReference type="STRING" id="717773.Thicy_0281"/>
<dbReference type="RefSeq" id="WP_013834840.1">
    <property type="nucleotide sequence ID" value="NC_015581.1"/>
</dbReference>
<dbReference type="Pfam" id="PF01594">
    <property type="entry name" value="AI-2E_transport"/>
    <property type="match status" value="1"/>
</dbReference>
<evidence type="ECO:0000256" key="4">
    <source>
        <dbReference type="ARBA" id="ARBA00022989"/>
    </source>
</evidence>
<feature type="transmembrane region" description="Helical" evidence="6">
    <location>
        <begin position="57"/>
        <end position="79"/>
    </location>
</feature>
<dbReference type="AlphaFoldDB" id="F6DA91"/>
<accession>F6DA91</accession>
<feature type="transmembrane region" description="Helical" evidence="6">
    <location>
        <begin position="7"/>
        <end position="23"/>
    </location>
</feature>
<dbReference type="OrthoDB" id="9799225at2"/>
<dbReference type="eggNOG" id="COG0628">
    <property type="taxonomic scope" value="Bacteria"/>
</dbReference>
<feature type="transmembrane region" description="Helical" evidence="6">
    <location>
        <begin position="193"/>
        <end position="214"/>
    </location>
</feature>
<comment type="similarity">
    <text evidence="2">Belongs to the autoinducer-2 exporter (AI-2E) (TC 2.A.86) family.</text>
</comment>
<comment type="subcellular location">
    <subcellularLocation>
        <location evidence="1">Membrane</location>
        <topology evidence="1">Multi-pass membrane protein</topology>
    </subcellularLocation>
</comment>
<keyword evidence="8" id="KW-1185">Reference proteome</keyword>
<name>F6DA91_THICA</name>
<dbReference type="KEGG" id="tcy:Thicy_0281"/>
<feature type="transmembrane region" description="Helical" evidence="6">
    <location>
        <begin position="257"/>
        <end position="275"/>
    </location>
</feature>
<evidence type="ECO:0000256" key="1">
    <source>
        <dbReference type="ARBA" id="ARBA00004141"/>
    </source>
</evidence>
<keyword evidence="4 6" id="KW-1133">Transmembrane helix</keyword>
<evidence type="ECO:0000256" key="6">
    <source>
        <dbReference type="SAM" id="Phobius"/>
    </source>
</evidence>
<dbReference type="GO" id="GO:0016020">
    <property type="term" value="C:membrane"/>
    <property type="evidence" value="ECO:0007669"/>
    <property type="project" value="UniProtKB-SubCell"/>
</dbReference>
<sequence length="355" mass="38288">MTDNKGLSWLVGIAAIIIILAGLKAAESITIPIMLALFIAIISSPFLRILTQRGIPGYAAVLIVLSVLIIVGGGLLSIVSQSINAFMLQLPHYQLRLQTLLTGLVPLAEQFNIPLTRDMVMQHINPATVMGSIGTALSAVSSLLTSTFLVIFIVIFLMMEEAQLPAKLKAASKNANFTLALTSGFMDRVNKYLLIKTIISFITGLLVTLWLMFLGVDFPILWGLIAMLMNFIPNVGSLIAAIPAVLLAMVQLGFGDAALVALGYIVINVVMGSLIEPRYMGKGLGLSPLVVFLSLILWGWLFGPVGMFLSIPLTMIVKIALEQYDGTRWIGIMLSNDAPPPPIEPTQSTEISKKN</sequence>
<dbReference type="EMBL" id="CP002776">
    <property type="protein sequence ID" value="AEG31057.1"/>
    <property type="molecule type" value="Genomic_DNA"/>
</dbReference>
<feature type="transmembrane region" description="Helical" evidence="6">
    <location>
        <begin position="29"/>
        <end position="50"/>
    </location>
</feature>
<evidence type="ECO:0008006" key="9">
    <source>
        <dbReference type="Google" id="ProtNLM"/>
    </source>
</evidence>
<dbReference type="InterPro" id="IPR002549">
    <property type="entry name" value="AI-2E-like"/>
</dbReference>
<dbReference type="HOGENOM" id="CLU_031275_0_3_6"/>
<proteinExistence type="inferred from homology"/>
<protein>
    <recommendedName>
        <fullName evidence="9">AI-2E family transporter</fullName>
    </recommendedName>
</protein>
<dbReference type="PANTHER" id="PTHR21716">
    <property type="entry name" value="TRANSMEMBRANE PROTEIN"/>
    <property type="match status" value="1"/>
</dbReference>
<dbReference type="Proteomes" id="UP000009232">
    <property type="component" value="Chromosome"/>
</dbReference>
<organism evidence="7 8">
    <name type="scientific">Thiomicrospira cyclica (strain DSM 14477 / JCM 11371 / ALM1)</name>
    <name type="common">Thioalkalimicrobium cyclicum</name>
    <dbReference type="NCBI Taxonomy" id="717773"/>
    <lineage>
        <taxon>Bacteria</taxon>
        <taxon>Pseudomonadati</taxon>
        <taxon>Pseudomonadota</taxon>
        <taxon>Gammaproteobacteria</taxon>
        <taxon>Thiotrichales</taxon>
        <taxon>Piscirickettsiaceae</taxon>
        <taxon>Thiomicrospira</taxon>
    </lineage>
</organism>
<dbReference type="GO" id="GO:0055085">
    <property type="term" value="P:transmembrane transport"/>
    <property type="evidence" value="ECO:0007669"/>
    <property type="project" value="TreeGrafter"/>
</dbReference>
<keyword evidence="3 6" id="KW-0812">Transmembrane</keyword>
<evidence type="ECO:0000256" key="3">
    <source>
        <dbReference type="ARBA" id="ARBA00022692"/>
    </source>
</evidence>
<gene>
    <name evidence="7" type="ordered locus">Thicy_0281</name>
</gene>
<evidence type="ECO:0000313" key="7">
    <source>
        <dbReference type="EMBL" id="AEG31057.1"/>
    </source>
</evidence>
<feature type="transmembrane region" description="Helical" evidence="6">
    <location>
        <begin position="220"/>
        <end position="250"/>
    </location>
</feature>
<evidence type="ECO:0000313" key="8">
    <source>
        <dbReference type="Proteomes" id="UP000009232"/>
    </source>
</evidence>
<keyword evidence="5 6" id="KW-0472">Membrane</keyword>